<evidence type="ECO:0000313" key="2">
    <source>
        <dbReference type="Proteomes" id="UP001059663"/>
    </source>
</evidence>
<evidence type="ECO:0000313" key="1">
    <source>
        <dbReference type="EMBL" id="UUZ44322.1"/>
    </source>
</evidence>
<reference evidence="1" key="1">
    <citation type="submission" date="2021-11" db="EMBL/GenBank/DDBJ databases">
        <title>Study of the species diversity of bacterial strains isolated from a unique natural object - Shulgan-Tash cave (Bashkiria).</title>
        <authorList>
            <person name="Sazanova A.L."/>
            <person name="Chirak E.R."/>
            <person name="Safronova V.I."/>
        </authorList>
    </citation>
    <scope>NUCLEOTIDE SEQUENCE</scope>
    <source>
        <strain evidence="1">P1</strain>
    </source>
</reference>
<dbReference type="Proteomes" id="UP001059663">
    <property type="component" value="Chromosome"/>
</dbReference>
<gene>
    <name evidence="1" type="ORF">LP422_17935</name>
</gene>
<protein>
    <submittedName>
        <fullName evidence="1">Uncharacterized protein</fullName>
    </submittedName>
</protein>
<name>A0AC61U3F6_9MICO</name>
<proteinExistence type="predicted"/>
<sequence>MADKEVYLGVSIPDARRALRLVGGLMPSLSDHEVASLHKPVRETGEILALPGLEGVPVTPRELEWLLHRSCALGLPAPINLGSPDDGEWAEEDLHEFTDQIRWTATPFGRTLRVHGELDGEVIERHVCLMAVGRMTDLDIPPGVPWMQRTDELTFPVEWSGRIRIDDPAKVGQAMRRNIQKIRSQKQHYEIEHDEPAPGALDRQAAKALAVEDEISMGLSGLSCRCFVKTDPPVPGEL</sequence>
<organism evidence="1 2">
    <name type="scientific">Janibacter limosus</name>
    <dbReference type="NCBI Taxonomy" id="53458"/>
    <lineage>
        <taxon>Bacteria</taxon>
        <taxon>Bacillati</taxon>
        <taxon>Actinomycetota</taxon>
        <taxon>Actinomycetes</taxon>
        <taxon>Micrococcales</taxon>
        <taxon>Intrasporangiaceae</taxon>
        <taxon>Janibacter</taxon>
    </lineage>
</organism>
<accession>A0AC61U3F6</accession>
<dbReference type="EMBL" id="CP087977">
    <property type="protein sequence ID" value="UUZ44322.1"/>
    <property type="molecule type" value="Genomic_DNA"/>
</dbReference>